<feature type="region of interest" description="Disordered" evidence="1">
    <location>
        <begin position="102"/>
        <end position="124"/>
    </location>
</feature>
<name>A0A2U8VS74_9HYPH</name>
<dbReference type="GO" id="GO:0006313">
    <property type="term" value="P:DNA transposition"/>
    <property type="evidence" value="ECO:0007669"/>
    <property type="project" value="InterPro"/>
</dbReference>
<feature type="domain" description="Insertion element IS402-like" evidence="3">
    <location>
        <begin position="7"/>
        <end position="77"/>
    </location>
</feature>
<dbReference type="OrthoDB" id="9798237at2"/>
<organism evidence="4 5">
    <name type="scientific">Methylobacterium radiodurans</name>
    <dbReference type="NCBI Taxonomy" id="2202828"/>
    <lineage>
        <taxon>Bacteria</taxon>
        <taxon>Pseudomonadati</taxon>
        <taxon>Pseudomonadota</taxon>
        <taxon>Alphaproteobacteria</taxon>
        <taxon>Hyphomicrobiales</taxon>
        <taxon>Methylobacteriaceae</taxon>
        <taxon>Methylobacterium</taxon>
    </lineage>
</organism>
<dbReference type="AlphaFoldDB" id="A0A2U8VS74"/>
<evidence type="ECO:0000313" key="4">
    <source>
        <dbReference type="EMBL" id="AWN35996.1"/>
    </source>
</evidence>
<dbReference type="Pfam" id="PF13340">
    <property type="entry name" value="DUF4096"/>
    <property type="match status" value="1"/>
</dbReference>
<dbReference type="GO" id="GO:0003677">
    <property type="term" value="F:DNA binding"/>
    <property type="evidence" value="ECO:0007669"/>
    <property type="project" value="InterPro"/>
</dbReference>
<evidence type="ECO:0000259" key="3">
    <source>
        <dbReference type="Pfam" id="PF13340"/>
    </source>
</evidence>
<dbReference type="PANTHER" id="PTHR30007:SF1">
    <property type="entry name" value="BLR1914 PROTEIN"/>
    <property type="match status" value="1"/>
</dbReference>
<dbReference type="KEGG" id="meti:DK427_09880"/>
<dbReference type="Proteomes" id="UP000246058">
    <property type="component" value="Chromosome"/>
</dbReference>
<proteinExistence type="predicted"/>
<dbReference type="PANTHER" id="PTHR30007">
    <property type="entry name" value="PHP DOMAIN PROTEIN"/>
    <property type="match status" value="1"/>
</dbReference>
<evidence type="ECO:0000259" key="2">
    <source>
        <dbReference type="Pfam" id="PF01609"/>
    </source>
</evidence>
<sequence length="252" mass="28233">MADLFWLSDDQWAVIEPFMPKDQPGPERKDDRQVISGILHVLTSGCRWRDCPAAYGKRTTVYNRFNRWSRRGFWRAMLSALAKAGWAGDAAAIDSSYVRAHRSAHGGKGGPRAQGIGPSRGGQTTKIHALTDVLGRPGVLLLTPGNASDVTTAPAVLAEAPGRIRRLAADKGYDADWLRADLRGQGITPVIPGKRGRKRKIHHDRRRYRERWRIEATFCRLKDFRRVATRYDKLARNYASALALAAVITFWC</sequence>
<evidence type="ECO:0000256" key="1">
    <source>
        <dbReference type="SAM" id="MobiDB-lite"/>
    </source>
</evidence>
<dbReference type="GO" id="GO:0004803">
    <property type="term" value="F:transposase activity"/>
    <property type="evidence" value="ECO:0007669"/>
    <property type="project" value="InterPro"/>
</dbReference>
<dbReference type="EMBL" id="CP029551">
    <property type="protein sequence ID" value="AWN35996.1"/>
    <property type="molecule type" value="Genomic_DNA"/>
</dbReference>
<dbReference type="InterPro" id="IPR002559">
    <property type="entry name" value="Transposase_11"/>
</dbReference>
<accession>A0A2U8VS74</accession>
<dbReference type="InterPro" id="IPR025161">
    <property type="entry name" value="IS402-like_dom"/>
</dbReference>
<gene>
    <name evidence="4" type="ORF">DK427_09880</name>
</gene>
<dbReference type="RefSeq" id="WP_109951107.1">
    <property type="nucleotide sequence ID" value="NZ_CP029551.1"/>
</dbReference>
<reference evidence="4 5" key="1">
    <citation type="submission" date="2018-05" db="EMBL/GenBank/DDBJ databases">
        <title>Complete Genome Sequence of Methylobacterium sp. 17Sr1-43.</title>
        <authorList>
            <person name="Srinivasan S."/>
        </authorList>
    </citation>
    <scope>NUCLEOTIDE SEQUENCE [LARGE SCALE GENOMIC DNA]</scope>
    <source>
        <strain evidence="4 5">17Sr1-43</strain>
    </source>
</reference>
<feature type="domain" description="Transposase IS4-like" evidence="2">
    <location>
        <begin position="89"/>
        <end position="249"/>
    </location>
</feature>
<dbReference type="Pfam" id="PF01609">
    <property type="entry name" value="DDE_Tnp_1"/>
    <property type="match status" value="1"/>
</dbReference>
<protein>
    <submittedName>
        <fullName evidence="4">IS5 family transposase</fullName>
    </submittedName>
</protein>
<evidence type="ECO:0000313" key="5">
    <source>
        <dbReference type="Proteomes" id="UP000246058"/>
    </source>
</evidence>
<keyword evidence="5" id="KW-1185">Reference proteome</keyword>
<dbReference type="NCBIfam" id="NF033580">
    <property type="entry name" value="transpos_IS5_3"/>
    <property type="match status" value="1"/>
</dbReference>